<keyword evidence="1" id="KW-0812">Transmembrane</keyword>
<organism evidence="2 3">
    <name type="scientific">Micavibrio aeruginosavorus (strain ARL-13)</name>
    <dbReference type="NCBI Taxonomy" id="856793"/>
    <lineage>
        <taxon>Bacteria</taxon>
        <taxon>Pseudomonadati</taxon>
        <taxon>Bdellovibrionota</taxon>
        <taxon>Bdellovibrionia</taxon>
        <taxon>Bdellovibrionales</taxon>
        <taxon>Pseudobdellovibrionaceae</taxon>
        <taxon>Micavibrio</taxon>
    </lineage>
</organism>
<name>G2KLQ0_MICAA</name>
<keyword evidence="1" id="KW-1133">Transmembrane helix</keyword>
<dbReference type="Proteomes" id="UP000009286">
    <property type="component" value="Chromosome"/>
</dbReference>
<protein>
    <recommendedName>
        <fullName evidence="4">Holin</fullName>
    </recommendedName>
</protein>
<dbReference type="HOGENOM" id="CLU_2180804_0_0_5"/>
<evidence type="ECO:0000313" key="3">
    <source>
        <dbReference type="Proteomes" id="UP000009286"/>
    </source>
</evidence>
<dbReference type="KEGG" id="mai:MICA_543"/>
<gene>
    <name evidence="2" type="ordered locus">MICA_543</name>
</gene>
<dbReference type="EMBL" id="CP002382">
    <property type="protein sequence ID" value="AEP08880.1"/>
    <property type="molecule type" value="Genomic_DNA"/>
</dbReference>
<evidence type="ECO:0000313" key="2">
    <source>
        <dbReference type="EMBL" id="AEP08880.1"/>
    </source>
</evidence>
<proteinExistence type="predicted"/>
<feature type="transmembrane region" description="Helical" evidence="1">
    <location>
        <begin position="12"/>
        <end position="32"/>
    </location>
</feature>
<dbReference type="STRING" id="856793.MICA_543"/>
<sequence>MFARLADQIGDLFVFAAAALIFGIVRLLLLPGGQPVKVYLASIATSIPVGTLAGALCLELGVPDIASMAGACTASLLAHDFLLGIMNNRVFLGQLLKRAAENLTDKVTK</sequence>
<keyword evidence="3" id="KW-1185">Reference proteome</keyword>
<dbReference type="AlphaFoldDB" id="G2KLQ0"/>
<feature type="transmembrane region" description="Helical" evidence="1">
    <location>
        <begin position="38"/>
        <end position="58"/>
    </location>
</feature>
<evidence type="ECO:0000256" key="1">
    <source>
        <dbReference type="SAM" id="Phobius"/>
    </source>
</evidence>
<reference evidence="2 3" key="1">
    <citation type="journal article" date="2011" name="BMC Genomics">
        <title>Genomic insights into an obligate epibiotic bacterial predator: Micavibrio aeruginosavorus ARL-13.</title>
        <authorList>
            <person name="Wang Z."/>
            <person name="Kadouri D."/>
            <person name="Wu M."/>
        </authorList>
    </citation>
    <scope>NUCLEOTIDE SEQUENCE [LARGE SCALE GENOMIC DNA]</scope>
    <source>
        <strain evidence="2 3">ARL-13</strain>
    </source>
</reference>
<accession>G2KLQ0</accession>
<keyword evidence="1" id="KW-0472">Membrane</keyword>
<evidence type="ECO:0008006" key="4">
    <source>
        <dbReference type="Google" id="ProtNLM"/>
    </source>
</evidence>
<dbReference type="RefSeq" id="WP_014102103.1">
    <property type="nucleotide sequence ID" value="NC_016026.1"/>
</dbReference>